<accession>A0A0L9T688</accession>
<dbReference type="Proteomes" id="UP000053144">
    <property type="component" value="Unassembled WGS sequence"/>
</dbReference>
<reference evidence="2" key="1">
    <citation type="journal article" date="2015" name="Proc. Natl. Acad. Sci. U.S.A.">
        <title>Genome sequencing of adzuki bean (Vigna angularis) provides insight into high starch and low fat accumulation and domestication.</title>
        <authorList>
            <person name="Yang K."/>
            <person name="Tian Z."/>
            <person name="Chen C."/>
            <person name="Luo L."/>
            <person name="Zhao B."/>
            <person name="Wang Z."/>
            <person name="Yu L."/>
            <person name="Li Y."/>
            <person name="Sun Y."/>
            <person name="Li W."/>
            <person name="Chen Y."/>
            <person name="Li Y."/>
            <person name="Zhang Y."/>
            <person name="Ai D."/>
            <person name="Zhao J."/>
            <person name="Shang C."/>
            <person name="Ma Y."/>
            <person name="Wu B."/>
            <person name="Wang M."/>
            <person name="Gao L."/>
            <person name="Sun D."/>
            <person name="Zhang P."/>
            <person name="Guo F."/>
            <person name="Wang W."/>
            <person name="Li Y."/>
            <person name="Wang J."/>
            <person name="Varshney R.K."/>
            <person name="Wang J."/>
            <person name="Ling H.Q."/>
            <person name="Wan P."/>
        </authorList>
    </citation>
    <scope>NUCLEOTIDE SEQUENCE</scope>
    <source>
        <strain evidence="2">cv. Jingnong 6</strain>
    </source>
</reference>
<protein>
    <submittedName>
        <fullName evidence="1">Uncharacterized protein</fullName>
    </submittedName>
</protein>
<name>A0A0L9T688_PHAAN</name>
<dbReference type="EMBL" id="KQ258272">
    <property type="protein sequence ID" value="KOM25624.1"/>
    <property type="molecule type" value="Genomic_DNA"/>
</dbReference>
<dbReference type="AlphaFoldDB" id="A0A0L9T688"/>
<gene>
    <name evidence="1" type="ORF">LR48_Vigan125s001400</name>
</gene>
<sequence length="381" mass="43357">MRLKISCVEFCTRGLIGVSSSEPWLANQAFQQQPPLCFQPYSEQQPWHMQQQLPDSYWHQYAEPELDEFQSVQPWQDQLCDQQQGIAASNFQEMTTQVSQIVVAINQLTRKAKEEKEATINEVPLGAASTMEFQADHNHNEVVGGLDQVCSELDIPNHVPEIQVDIIAFDLLQLEPIKPILDLDTVVWMSTHTHILDSAFSIELIDIPYAVLELCADFDIIPVGDSFIVGVHLAADLIDASEVIFEEPVQVDFKFELPICLGEVQTSFDNLMHEKPLLDILAVIPDCTEKLDEICVVEHIDISDDFYDVCIGMDNNFEDSFMDCVELTMDSIVITKEQPTQVLFNLEILVVLSEFPLQFSSFDCLCMWRKSNKLFLFPSFK</sequence>
<evidence type="ECO:0000313" key="1">
    <source>
        <dbReference type="EMBL" id="KOM25624.1"/>
    </source>
</evidence>
<evidence type="ECO:0000313" key="2">
    <source>
        <dbReference type="Proteomes" id="UP000053144"/>
    </source>
</evidence>
<proteinExistence type="predicted"/>
<organism evidence="1 2">
    <name type="scientific">Phaseolus angularis</name>
    <name type="common">Azuki bean</name>
    <name type="synonym">Vigna angularis</name>
    <dbReference type="NCBI Taxonomy" id="3914"/>
    <lineage>
        <taxon>Eukaryota</taxon>
        <taxon>Viridiplantae</taxon>
        <taxon>Streptophyta</taxon>
        <taxon>Embryophyta</taxon>
        <taxon>Tracheophyta</taxon>
        <taxon>Spermatophyta</taxon>
        <taxon>Magnoliopsida</taxon>
        <taxon>eudicotyledons</taxon>
        <taxon>Gunneridae</taxon>
        <taxon>Pentapetalae</taxon>
        <taxon>rosids</taxon>
        <taxon>fabids</taxon>
        <taxon>Fabales</taxon>
        <taxon>Fabaceae</taxon>
        <taxon>Papilionoideae</taxon>
        <taxon>50 kb inversion clade</taxon>
        <taxon>NPAAA clade</taxon>
        <taxon>indigoferoid/millettioid clade</taxon>
        <taxon>Phaseoleae</taxon>
        <taxon>Vigna</taxon>
    </lineage>
</organism>
<dbReference type="Gramene" id="KOM25624">
    <property type="protein sequence ID" value="KOM25624"/>
    <property type="gene ID" value="LR48_Vigan125s001400"/>
</dbReference>